<evidence type="ECO:0000256" key="10">
    <source>
        <dbReference type="ARBA" id="ARBA00023288"/>
    </source>
</evidence>
<gene>
    <name evidence="16" type="primary">LOC108713781</name>
</gene>
<evidence type="ECO:0000256" key="3">
    <source>
        <dbReference type="ARBA" id="ARBA00011481"/>
    </source>
</evidence>
<dbReference type="SUPFAM" id="SSF57302">
    <property type="entry name" value="Snake toxin-like"/>
    <property type="match status" value="1"/>
</dbReference>
<evidence type="ECO:0000256" key="12">
    <source>
        <dbReference type="ARBA" id="ARBA00031590"/>
    </source>
</evidence>
<keyword evidence="9" id="KW-0325">Glycoprotein</keyword>
<dbReference type="InterPro" id="IPR045860">
    <property type="entry name" value="Snake_toxin-like_sf"/>
</dbReference>
<dbReference type="KEGG" id="xla:108713781"/>
<dbReference type="SMART" id="SM00134">
    <property type="entry name" value="LU"/>
    <property type="match status" value="1"/>
</dbReference>
<accession>A0A1L8GIU9</accession>
<dbReference type="PANTHER" id="PTHR20914:SF9">
    <property type="entry name" value="COILED, ISOFORM A"/>
    <property type="match status" value="1"/>
</dbReference>
<keyword evidence="15" id="KW-1185">Reference proteome</keyword>
<evidence type="ECO:0000259" key="14">
    <source>
        <dbReference type="SMART" id="SM00134"/>
    </source>
</evidence>
<dbReference type="Gene3D" id="2.10.60.10">
    <property type="entry name" value="CD59"/>
    <property type="match status" value="1"/>
</dbReference>
<sequence length="120" mass="13150">MKSFWDFRVIVLALVILSLCTYGDALKCYTCPVFSDSCSAITCEANQNACLKLSKADGSLRQCSSISRCESKYIKEDFPGITNFKYECCQSDLCNSSVTSLPSVGLLLSLATALLLVFCR</sequence>
<evidence type="ECO:0000313" key="15">
    <source>
        <dbReference type="Proteomes" id="UP000186698"/>
    </source>
</evidence>
<evidence type="ECO:0000256" key="7">
    <source>
        <dbReference type="ARBA" id="ARBA00023136"/>
    </source>
</evidence>
<dbReference type="AlphaFoldDB" id="A0A1L8GIU9"/>
<dbReference type="Proteomes" id="UP000186698">
    <property type="component" value="Chromosome 4L"/>
</dbReference>
<dbReference type="PaxDb" id="8355-A0A1L8GIU9"/>
<organism evidence="15 16">
    <name type="scientific">Xenopus laevis</name>
    <name type="common">African clawed frog</name>
    <dbReference type="NCBI Taxonomy" id="8355"/>
    <lineage>
        <taxon>Eukaryota</taxon>
        <taxon>Metazoa</taxon>
        <taxon>Chordata</taxon>
        <taxon>Craniata</taxon>
        <taxon>Vertebrata</taxon>
        <taxon>Euteleostomi</taxon>
        <taxon>Amphibia</taxon>
        <taxon>Batrachia</taxon>
        <taxon>Anura</taxon>
        <taxon>Pipoidea</taxon>
        <taxon>Pipidae</taxon>
        <taxon>Xenopodinae</taxon>
        <taxon>Xenopus</taxon>
        <taxon>Xenopus</taxon>
    </lineage>
</organism>
<protein>
    <recommendedName>
        <fullName evidence="12">MAC-inhibitory protein</fullName>
    </recommendedName>
    <alternativeName>
        <fullName evidence="13">Membrane attack complex inhibition factor</fullName>
    </alternativeName>
    <alternativeName>
        <fullName evidence="11">Protectin</fullName>
    </alternativeName>
</protein>
<dbReference type="GO" id="GO:0005576">
    <property type="term" value="C:extracellular region"/>
    <property type="evidence" value="ECO:0007669"/>
    <property type="project" value="UniProtKB-SubCell"/>
</dbReference>
<dbReference type="GeneID" id="108713781"/>
<evidence type="ECO:0000256" key="6">
    <source>
        <dbReference type="ARBA" id="ARBA00022729"/>
    </source>
</evidence>
<name>A0A1L8GIU9_XENLA</name>
<dbReference type="InterPro" id="IPR056949">
    <property type="entry name" value="CD59"/>
</dbReference>
<dbReference type="Bgee" id="108713781">
    <property type="expression patterns" value="Expressed in lung and 19 other cell types or tissues"/>
</dbReference>
<comment type="subcellular location">
    <subcellularLocation>
        <location evidence="1">Membrane</location>
        <topology evidence="1">Lipid-anchor</topology>
        <topology evidence="1">GPI-anchor</topology>
    </subcellularLocation>
    <subcellularLocation>
        <location evidence="2">Secreted</location>
    </subcellularLocation>
</comment>
<dbReference type="InterPro" id="IPR016054">
    <property type="entry name" value="LY6_UPA_recep-like"/>
</dbReference>
<dbReference type="OrthoDB" id="10011411at2759"/>
<proteinExistence type="predicted"/>
<keyword evidence="5" id="KW-0336">GPI-anchor</keyword>
<dbReference type="STRING" id="8355.A0A1L8GIU9"/>
<feature type="domain" description="UPAR/Ly6" evidence="14">
    <location>
        <begin position="26"/>
        <end position="108"/>
    </location>
</feature>
<dbReference type="OMA" id="NWNLCND"/>
<keyword evidence="6" id="KW-0732">Signal</keyword>
<evidence type="ECO:0000256" key="2">
    <source>
        <dbReference type="ARBA" id="ARBA00004613"/>
    </source>
</evidence>
<reference evidence="16" key="1">
    <citation type="submission" date="2025-08" db="UniProtKB">
        <authorList>
            <consortium name="RefSeq"/>
        </authorList>
    </citation>
    <scope>IDENTIFICATION</scope>
    <source>
        <strain evidence="16">J_2021</strain>
        <tissue evidence="16">Erythrocytes</tissue>
    </source>
</reference>
<keyword evidence="8" id="KW-1015">Disulfide bond</keyword>
<keyword evidence="10" id="KW-0449">Lipoprotein</keyword>
<evidence type="ECO:0000256" key="13">
    <source>
        <dbReference type="ARBA" id="ARBA00031867"/>
    </source>
</evidence>
<keyword evidence="7" id="KW-0472">Membrane</keyword>
<dbReference type="RefSeq" id="XP_018112862.1">
    <property type="nucleotide sequence ID" value="XM_018257373.2"/>
</dbReference>
<dbReference type="InterPro" id="IPR050918">
    <property type="entry name" value="CNF-like_PLA2_Inhibitor"/>
</dbReference>
<dbReference type="Pfam" id="PF25152">
    <property type="entry name" value="CD59"/>
    <property type="match status" value="1"/>
</dbReference>
<dbReference type="CDD" id="cd23554">
    <property type="entry name" value="TFP_LU_ECD_CD59"/>
    <property type="match status" value="1"/>
</dbReference>
<evidence type="ECO:0000256" key="8">
    <source>
        <dbReference type="ARBA" id="ARBA00023157"/>
    </source>
</evidence>
<dbReference type="GO" id="GO:0098552">
    <property type="term" value="C:side of membrane"/>
    <property type="evidence" value="ECO:0007669"/>
    <property type="project" value="UniProtKB-KW"/>
</dbReference>
<evidence type="ECO:0000256" key="9">
    <source>
        <dbReference type="ARBA" id="ARBA00023180"/>
    </source>
</evidence>
<evidence type="ECO:0000313" key="16">
    <source>
        <dbReference type="RefSeq" id="XP_018112862.1"/>
    </source>
</evidence>
<comment type="subunit">
    <text evidence="3">Interacts with T-cell surface antigen CD2.</text>
</comment>
<evidence type="ECO:0000256" key="4">
    <source>
        <dbReference type="ARBA" id="ARBA00022525"/>
    </source>
</evidence>
<keyword evidence="4" id="KW-0964">Secreted</keyword>
<dbReference type="PANTHER" id="PTHR20914">
    <property type="entry name" value="LY6/PLAUR DOMAIN-CONTAINING PROTEIN 8"/>
    <property type="match status" value="1"/>
</dbReference>
<evidence type="ECO:0000256" key="5">
    <source>
        <dbReference type="ARBA" id="ARBA00022622"/>
    </source>
</evidence>
<evidence type="ECO:0000256" key="1">
    <source>
        <dbReference type="ARBA" id="ARBA00004589"/>
    </source>
</evidence>
<evidence type="ECO:0000256" key="11">
    <source>
        <dbReference type="ARBA" id="ARBA00029920"/>
    </source>
</evidence>